<dbReference type="GO" id="GO:0016740">
    <property type="term" value="F:transferase activity"/>
    <property type="evidence" value="ECO:0007669"/>
    <property type="project" value="UniProtKB-KW"/>
</dbReference>
<accession>Q97FD8</accession>
<sequence>MHINIVREMAKKESIVENFKKVACFLWRSKLFYYTVIILFFKSLLVISAISYEKPTVEQVLTSYTKISHAYIYIYFIVLIVSFSYLFKNRSRMWFLIFSNLCLSILFVIDVWYYRGFSSLPTLYSLNQTGNLDNLSSTIVSLIHKSDILFIVDLFVIVPFSIINRKIYEKHSRNIVLFLVLFSVSAIYTIYVPFKVNTLNKYDVEQTFFEIKWKPSITICNASPIGYHYLDIYNYIKNSKRLKLTTEEKKEIKTWFQNKNKKNLPDNEYSGMFKGKNLLVIQVESLENFVINKSVNGQEITPNLNKLLKNSLYFSNYNEEVNQGTTSDAELMTNTSIYPVSTGSTFFRYPDNKYYNSLPKILERQGYYTQAMHGDKGSYWNWKPALKSIGFQNIVDSTGFKDDENIGLGLSDGSFLRQAEPMVEASKGPWYNYVITMSGHAPFDLPTKYRELKINSELDSSYLGGYLQSVHYEDKQIGIFLDNLRKSGALDNTMVVIYGDHCGIHKYYQSDVETTKGAESWMIDNHKEVPLIVYNSSLKGKEITTTGGQIDLMPTILYLMGIDKNEYLNTAMGRNLLNTNESYAVWSNGEFIGNAKNKNKNDKDEAIKGLNIADKIISSDYFKSYPK</sequence>
<name>Q97FD8_CLOAB</name>
<keyword evidence="9" id="KW-0479">Metal-binding</keyword>
<keyword evidence="14" id="KW-1185">Reference proteome</keyword>
<dbReference type="InterPro" id="IPR017850">
    <property type="entry name" value="Alkaline_phosphatase_core_sf"/>
</dbReference>
<dbReference type="Pfam" id="PF00884">
    <property type="entry name" value="Sulfatase"/>
    <property type="match status" value="1"/>
</dbReference>
<dbReference type="OrthoDB" id="5901192at2"/>
<evidence type="ECO:0000256" key="1">
    <source>
        <dbReference type="ARBA" id="ARBA00004651"/>
    </source>
</evidence>
<feature type="transmembrane region" description="Helical" evidence="11">
    <location>
        <begin position="94"/>
        <end position="114"/>
    </location>
</feature>
<keyword evidence="4" id="KW-1003">Cell membrane</keyword>
<feature type="binding site" evidence="10">
    <location>
        <position position="500"/>
    </location>
    <ligand>
        <name>Mn(2+)</name>
        <dbReference type="ChEBI" id="CHEBI:29035"/>
    </ligand>
</feature>
<keyword evidence="7 11" id="KW-0472">Membrane</keyword>
<dbReference type="InterPro" id="IPR012160">
    <property type="entry name" value="LtaS-like"/>
</dbReference>
<evidence type="ECO:0000256" key="10">
    <source>
        <dbReference type="PIRSR" id="PIRSR005091-3"/>
    </source>
</evidence>
<proteinExistence type="inferred from homology"/>
<dbReference type="InterPro" id="IPR000917">
    <property type="entry name" value="Sulfatase_N"/>
</dbReference>
<comment type="subcellular location">
    <subcellularLocation>
        <location evidence="1">Cell membrane</location>
        <topology evidence="1">Multi-pass membrane protein</topology>
    </subcellularLocation>
</comment>
<comment type="similarity">
    <text evidence="3">Belongs to the LTA synthase family.</text>
</comment>
<evidence type="ECO:0000256" key="6">
    <source>
        <dbReference type="ARBA" id="ARBA00022989"/>
    </source>
</evidence>
<keyword evidence="5 11" id="KW-0812">Transmembrane</keyword>
<feature type="transmembrane region" description="Helical" evidence="11">
    <location>
        <begin position="31"/>
        <end position="50"/>
    </location>
</feature>
<dbReference type="InterPro" id="IPR050448">
    <property type="entry name" value="OpgB/LTA_synthase_biosynth"/>
</dbReference>
<feature type="domain" description="Sulfatase N-terminal" evidence="12">
    <location>
        <begin position="276"/>
        <end position="562"/>
    </location>
</feature>
<feature type="active site" evidence="8">
    <location>
        <position position="326"/>
    </location>
</feature>
<feature type="transmembrane region" description="Helical" evidence="11">
    <location>
        <begin position="142"/>
        <end position="163"/>
    </location>
</feature>
<dbReference type="Proteomes" id="UP000000814">
    <property type="component" value="Chromosome"/>
</dbReference>
<dbReference type="PIRSF" id="PIRSF005091">
    <property type="entry name" value="Mmb_sulf_HI1246"/>
    <property type="match status" value="1"/>
</dbReference>
<dbReference type="KEGG" id="cac:CA_C2802"/>
<gene>
    <name evidence="13" type="ordered locus">CA_C2802</name>
</gene>
<evidence type="ECO:0000256" key="7">
    <source>
        <dbReference type="ARBA" id="ARBA00023136"/>
    </source>
</evidence>
<evidence type="ECO:0000256" key="4">
    <source>
        <dbReference type="ARBA" id="ARBA00022475"/>
    </source>
</evidence>
<keyword evidence="9" id="KW-0464">Manganese</keyword>
<dbReference type="SUPFAM" id="SSF53649">
    <property type="entry name" value="Alkaline phosphatase-like"/>
    <property type="match status" value="1"/>
</dbReference>
<evidence type="ECO:0000256" key="2">
    <source>
        <dbReference type="ARBA" id="ARBA00004936"/>
    </source>
</evidence>
<feature type="binding site" evidence="10">
    <location>
        <position position="326"/>
    </location>
    <ligand>
        <name>Mn(2+)</name>
        <dbReference type="ChEBI" id="CHEBI:29035"/>
    </ligand>
</feature>
<dbReference type="CDD" id="cd16015">
    <property type="entry name" value="LTA_synthase"/>
    <property type="match status" value="1"/>
</dbReference>
<dbReference type="GeneID" id="44999287"/>
<feature type="binding site" evidence="9">
    <location>
        <position position="440"/>
    </location>
    <ligand>
        <name>substrate</name>
    </ligand>
</feature>
<dbReference type="PATRIC" id="fig|272562.8.peg.2989"/>
<evidence type="ECO:0000256" key="9">
    <source>
        <dbReference type="PIRSR" id="PIRSR005091-2"/>
    </source>
</evidence>
<protein>
    <submittedName>
        <fullName evidence="13">Predicted phosphoglycerol transferase (Alkaline phosphatase superfamily), YFNI B.subtilis</fullName>
    </submittedName>
</protein>
<dbReference type="PANTHER" id="PTHR47371">
    <property type="entry name" value="LIPOTEICHOIC ACID SYNTHASE"/>
    <property type="match status" value="1"/>
</dbReference>
<feature type="binding site" evidence="10">
    <location>
        <position position="501"/>
    </location>
    <ligand>
        <name>Mn(2+)</name>
        <dbReference type="ChEBI" id="CHEBI:29035"/>
    </ligand>
</feature>
<dbReference type="HOGENOM" id="CLU_021310_1_0_9"/>
<evidence type="ECO:0000313" key="13">
    <source>
        <dbReference type="EMBL" id="AAK80746.1"/>
    </source>
</evidence>
<organism evidence="13 14">
    <name type="scientific">Clostridium acetobutylicum (strain ATCC 824 / DSM 792 / JCM 1419 / IAM 19013 / LMG 5710 / NBRC 13948 / NRRL B-527 / VKM B-1787 / 2291 / W)</name>
    <dbReference type="NCBI Taxonomy" id="272562"/>
    <lineage>
        <taxon>Bacteria</taxon>
        <taxon>Bacillati</taxon>
        <taxon>Bacillota</taxon>
        <taxon>Clostridia</taxon>
        <taxon>Eubacteriales</taxon>
        <taxon>Clostridiaceae</taxon>
        <taxon>Clostridium</taxon>
    </lineage>
</organism>
<evidence type="ECO:0000256" key="11">
    <source>
        <dbReference type="SAM" id="Phobius"/>
    </source>
</evidence>
<dbReference type="Gene3D" id="3.40.720.10">
    <property type="entry name" value="Alkaline Phosphatase, subunit A"/>
    <property type="match status" value="1"/>
</dbReference>
<evidence type="ECO:0000256" key="8">
    <source>
        <dbReference type="PIRSR" id="PIRSR005091-1"/>
    </source>
</evidence>
<reference evidence="13 14" key="1">
    <citation type="journal article" date="2001" name="J. Bacteriol.">
        <title>Genome sequence and comparative analysis of the solvent-producing bacterium Clostridium acetobutylicum.</title>
        <authorList>
            <person name="Nolling J."/>
            <person name="Breton G."/>
            <person name="Omelchenko M.V."/>
            <person name="Makarova K.S."/>
            <person name="Zeng Q."/>
            <person name="Gibson R."/>
            <person name="Lee H.M."/>
            <person name="Dubois J."/>
            <person name="Qiu D."/>
            <person name="Hitti J."/>
            <person name="Wolf Y.I."/>
            <person name="Tatusov R.L."/>
            <person name="Sabathe F."/>
            <person name="Doucette-Stamm L."/>
            <person name="Soucaille P."/>
            <person name="Daly M.J."/>
            <person name="Bennett G.N."/>
            <person name="Koonin E.V."/>
            <person name="Smith D.R."/>
        </authorList>
    </citation>
    <scope>NUCLEOTIDE SEQUENCE [LARGE SCALE GENOMIC DNA]</scope>
    <source>
        <strain evidence="14">ATCC 824 / DSM 792 / JCM 1419 / LMG 5710 / VKM B-1787</strain>
    </source>
</reference>
<dbReference type="PIR" id="G97244">
    <property type="entry name" value="G97244"/>
</dbReference>
<feature type="binding site" evidence="10">
    <location>
        <position position="284"/>
    </location>
    <ligand>
        <name>Mn(2+)</name>
        <dbReference type="ChEBI" id="CHEBI:29035"/>
    </ligand>
</feature>
<dbReference type="STRING" id="272562.CA_C2802"/>
<evidence type="ECO:0000313" key="14">
    <source>
        <dbReference type="Proteomes" id="UP000000814"/>
    </source>
</evidence>
<evidence type="ECO:0000259" key="12">
    <source>
        <dbReference type="Pfam" id="PF00884"/>
    </source>
</evidence>
<dbReference type="AlphaFoldDB" id="Q97FD8"/>
<evidence type="ECO:0000256" key="5">
    <source>
        <dbReference type="ARBA" id="ARBA00022692"/>
    </source>
</evidence>
<dbReference type="EMBL" id="AE001437">
    <property type="protein sequence ID" value="AAK80746.1"/>
    <property type="molecule type" value="Genomic_DNA"/>
</dbReference>
<dbReference type="PANTHER" id="PTHR47371:SF3">
    <property type="entry name" value="PHOSPHOGLYCEROL TRANSFERASE I"/>
    <property type="match status" value="1"/>
</dbReference>
<keyword evidence="13" id="KW-0808">Transferase</keyword>
<dbReference type="eggNOG" id="COG1368">
    <property type="taxonomic scope" value="Bacteria"/>
</dbReference>
<comment type="pathway">
    <text evidence="2">Cell wall biogenesis; lipoteichoic acid biosynthesis.</text>
</comment>
<dbReference type="GO" id="GO:0046872">
    <property type="term" value="F:metal ion binding"/>
    <property type="evidence" value="ECO:0007669"/>
    <property type="project" value="UniProtKB-KW"/>
</dbReference>
<dbReference type="GO" id="GO:0005886">
    <property type="term" value="C:plasma membrane"/>
    <property type="evidence" value="ECO:0007669"/>
    <property type="project" value="UniProtKB-SubCell"/>
</dbReference>
<keyword evidence="6 11" id="KW-1133">Transmembrane helix</keyword>
<feature type="transmembrane region" description="Helical" evidence="11">
    <location>
        <begin position="175"/>
        <end position="194"/>
    </location>
</feature>
<dbReference type="Gene3D" id="3.30.1120.170">
    <property type="match status" value="1"/>
</dbReference>
<dbReference type="RefSeq" id="WP_010966087.1">
    <property type="nucleotide sequence ID" value="NC_003030.1"/>
</dbReference>
<feature type="transmembrane region" description="Helical" evidence="11">
    <location>
        <begin position="70"/>
        <end position="87"/>
    </location>
</feature>
<evidence type="ECO:0000256" key="3">
    <source>
        <dbReference type="ARBA" id="ARBA00009983"/>
    </source>
</evidence>